<evidence type="ECO:0000256" key="9">
    <source>
        <dbReference type="SAM" id="MobiDB-lite"/>
    </source>
</evidence>
<evidence type="ECO:0000256" key="8">
    <source>
        <dbReference type="ARBA" id="ARBA00049295"/>
    </source>
</evidence>
<dbReference type="Pfam" id="PF00925">
    <property type="entry name" value="GTP_cyclohydro2"/>
    <property type="match status" value="1"/>
</dbReference>
<evidence type="ECO:0000256" key="2">
    <source>
        <dbReference type="ARBA" id="ARBA00008131"/>
    </source>
</evidence>
<evidence type="ECO:0000256" key="1">
    <source>
        <dbReference type="ARBA" id="ARBA00005104"/>
    </source>
</evidence>
<name>A0A1E3HKF2_9TREE</name>
<feature type="compositionally biased region" description="Polar residues" evidence="9">
    <location>
        <begin position="42"/>
        <end position="51"/>
    </location>
</feature>
<evidence type="ECO:0000256" key="6">
    <source>
        <dbReference type="ARBA" id="ARBA00022801"/>
    </source>
</evidence>
<reference evidence="11 12" key="1">
    <citation type="submission" date="2016-06" db="EMBL/GenBank/DDBJ databases">
        <title>Evolution of pathogenesis and genome organization in the Tremellales.</title>
        <authorList>
            <person name="Cuomo C."/>
            <person name="Litvintseva A."/>
            <person name="Heitman J."/>
            <person name="Chen Y."/>
            <person name="Sun S."/>
            <person name="Springer D."/>
            <person name="Dromer F."/>
            <person name="Young S."/>
            <person name="Zeng Q."/>
            <person name="Chapman S."/>
            <person name="Gujja S."/>
            <person name="Saif S."/>
            <person name="Birren B."/>
        </authorList>
    </citation>
    <scope>NUCLEOTIDE SEQUENCE [LARGE SCALE GENOMIC DNA]</scope>
    <source>
        <strain evidence="11 12">CBS 6039</strain>
    </source>
</reference>
<dbReference type="InterPro" id="IPR000926">
    <property type="entry name" value="RibA"/>
</dbReference>
<dbReference type="OrthoDB" id="5569761at2759"/>
<feature type="region of interest" description="Disordered" evidence="9">
    <location>
        <begin position="148"/>
        <end position="188"/>
    </location>
</feature>
<comment type="caution">
    <text evidence="11">The sequence shown here is derived from an EMBL/GenBank/DDBJ whole genome shotgun (WGS) entry which is preliminary data.</text>
</comment>
<dbReference type="AlphaFoldDB" id="A0A1E3HKF2"/>
<dbReference type="PANTHER" id="PTHR21327:SF29">
    <property type="entry name" value="GTP CYCLOHYDROLASE-2"/>
    <property type="match status" value="1"/>
</dbReference>
<keyword evidence="4" id="KW-0686">Riboflavin biosynthesis</keyword>
<comment type="catalytic activity">
    <reaction evidence="8">
        <text>GTP + 4 H2O = 2,5-diamino-6-hydroxy-4-(5-phosphoribosylamino)-pyrimidine + formate + 2 phosphate + 3 H(+)</text>
        <dbReference type="Rhea" id="RHEA:23704"/>
        <dbReference type="ChEBI" id="CHEBI:15377"/>
        <dbReference type="ChEBI" id="CHEBI:15378"/>
        <dbReference type="ChEBI" id="CHEBI:15740"/>
        <dbReference type="ChEBI" id="CHEBI:37565"/>
        <dbReference type="ChEBI" id="CHEBI:43474"/>
        <dbReference type="ChEBI" id="CHEBI:58614"/>
        <dbReference type="EC" id="3.5.4.25"/>
    </reaction>
</comment>
<keyword evidence="12" id="KW-1185">Reference proteome</keyword>
<dbReference type="CDD" id="cd00641">
    <property type="entry name" value="GTP_cyclohydro2"/>
    <property type="match status" value="1"/>
</dbReference>
<gene>
    <name evidence="11" type="ORF">L202_05418</name>
</gene>
<dbReference type="GeneID" id="30156727"/>
<sequence>MPSLMAHTQAAHSAPTQADLDILSLLTSDQSSFGPLAAPQKPNVSPPLNTNGRKKQLPRRESPIDALMISAVLAGSGPVTRHHFGHGMARTGAYASCDESRPSSPGQQTNQGLTSPKVVMKSTQAPRSERVRMEREAKLALQRKLEAEKITEDVSTSSTAGPSVTGGGPAPVDEEHQYGHAPASSRYQRKMSLDPTSVTQLLSFPKPSFAYNHFHSYPSGSAAFNPIPNSLPGPIQVRCMARTRVPTPHGEIFLHLYHNSHDTKEHLAVVIDPVQLDPETRSKAPEGRKEIRSKSLNAVWREGETEMERIVRGAYVGRLKPGVASSRGDGLPTVEGLQGVEDVKPLVRIHSECFTGETIGSMRCDCGEQLDEAIHQIGLPQRIPQSQNSHTPLSPGTPSHLPGRGVVIYLRQEGRGIGLLEKIRAYNLQDLGHDTVTANLMLGHGADERKYDIAAEMLRDLGLEQEGIRLLTNNPEKVAGLAGEGIRVVERVGMVPRDWQCGDDQLHPNAAAEQGEKEEKDYEDWRMRRAGVGLIGSSKAQGPELEKYLRTKVERMGHIIDIPKDL</sequence>
<feature type="compositionally biased region" description="Polar residues" evidence="9">
    <location>
        <begin position="153"/>
        <end position="162"/>
    </location>
</feature>
<dbReference type="SUPFAM" id="SSF142695">
    <property type="entry name" value="RibA-like"/>
    <property type="match status" value="1"/>
</dbReference>
<dbReference type="Gene3D" id="3.40.50.10990">
    <property type="entry name" value="GTP cyclohydrolase II"/>
    <property type="match status" value="1"/>
</dbReference>
<comment type="similarity">
    <text evidence="2">Belongs to the GTP cyclohydrolase II family.</text>
</comment>
<dbReference type="GO" id="GO:0005525">
    <property type="term" value="F:GTP binding"/>
    <property type="evidence" value="ECO:0007669"/>
    <property type="project" value="UniProtKB-KW"/>
</dbReference>
<evidence type="ECO:0000256" key="3">
    <source>
        <dbReference type="ARBA" id="ARBA00012762"/>
    </source>
</evidence>
<accession>A0A1E3HKF2</accession>
<evidence type="ECO:0000313" key="12">
    <source>
        <dbReference type="Proteomes" id="UP000094065"/>
    </source>
</evidence>
<evidence type="ECO:0000256" key="5">
    <source>
        <dbReference type="ARBA" id="ARBA00022741"/>
    </source>
</evidence>
<dbReference type="PANTHER" id="PTHR21327">
    <property type="entry name" value="GTP CYCLOHYDROLASE II-RELATED"/>
    <property type="match status" value="1"/>
</dbReference>
<evidence type="ECO:0000313" key="11">
    <source>
        <dbReference type="EMBL" id="ODN76818.1"/>
    </source>
</evidence>
<feature type="region of interest" description="Disordered" evidence="9">
    <location>
        <begin position="30"/>
        <end position="60"/>
    </location>
</feature>
<dbReference type="GO" id="GO:0003935">
    <property type="term" value="F:GTP cyclohydrolase II activity"/>
    <property type="evidence" value="ECO:0007669"/>
    <property type="project" value="UniProtKB-EC"/>
</dbReference>
<feature type="region of interest" description="Disordered" evidence="9">
    <location>
        <begin position="502"/>
        <end position="522"/>
    </location>
</feature>
<evidence type="ECO:0000259" key="10">
    <source>
        <dbReference type="Pfam" id="PF00925"/>
    </source>
</evidence>
<comment type="pathway">
    <text evidence="1">Cofactor biosynthesis; riboflavin biosynthesis.</text>
</comment>
<dbReference type="InterPro" id="IPR036144">
    <property type="entry name" value="RibA-like_sf"/>
</dbReference>
<evidence type="ECO:0000256" key="7">
    <source>
        <dbReference type="ARBA" id="ARBA00023134"/>
    </source>
</evidence>
<protein>
    <recommendedName>
        <fullName evidence="3">GTP cyclohydrolase II</fullName>
        <ecNumber evidence="3">3.5.4.25</ecNumber>
    </recommendedName>
</protein>
<dbReference type="STRING" id="1295533.A0A1E3HKF2"/>
<organism evidence="11 12">
    <name type="scientific">Cryptococcus amylolentus CBS 6039</name>
    <dbReference type="NCBI Taxonomy" id="1295533"/>
    <lineage>
        <taxon>Eukaryota</taxon>
        <taxon>Fungi</taxon>
        <taxon>Dikarya</taxon>
        <taxon>Basidiomycota</taxon>
        <taxon>Agaricomycotina</taxon>
        <taxon>Tremellomycetes</taxon>
        <taxon>Tremellales</taxon>
        <taxon>Cryptococcaceae</taxon>
        <taxon>Cryptococcus</taxon>
    </lineage>
</organism>
<feature type="compositionally biased region" description="Polar residues" evidence="9">
    <location>
        <begin position="102"/>
        <end position="114"/>
    </location>
</feature>
<dbReference type="InterPro" id="IPR032677">
    <property type="entry name" value="GTP_cyclohydro_II"/>
</dbReference>
<feature type="domain" description="GTP cyclohydrolase II" evidence="10">
    <location>
        <begin position="341"/>
        <end position="492"/>
    </location>
</feature>
<dbReference type="GO" id="GO:0009231">
    <property type="term" value="P:riboflavin biosynthetic process"/>
    <property type="evidence" value="ECO:0007669"/>
    <property type="project" value="UniProtKB-KW"/>
</dbReference>
<keyword evidence="6 11" id="KW-0378">Hydrolase</keyword>
<feature type="region of interest" description="Disordered" evidence="9">
    <location>
        <begin position="95"/>
        <end position="133"/>
    </location>
</feature>
<dbReference type="Proteomes" id="UP000094065">
    <property type="component" value="Unassembled WGS sequence"/>
</dbReference>
<dbReference type="EC" id="3.5.4.25" evidence="3"/>
<dbReference type="EMBL" id="AWGJ01000008">
    <property type="protein sequence ID" value="ODN76818.1"/>
    <property type="molecule type" value="Genomic_DNA"/>
</dbReference>
<proteinExistence type="inferred from homology"/>
<keyword evidence="7" id="KW-0342">GTP-binding</keyword>
<evidence type="ECO:0000256" key="4">
    <source>
        <dbReference type="ARBA" id="ARBA00022619"/>
    </source>
</evidence>
<dbReference type="RefSeq" id="XP_018992192.1">
    <property type="nucleotide sequence ID" value="XM_019139701.1"/>
</dbReference>
<keyword evidence="5" id="KW-0547">Nucleotide-binding</keyword>